<evidence type="ECO:0000313" key="2">
    <source>
        <dbReference type="Proteomes" id="UP001054945"/>
    </source>
</evidence>
<dbReference type="AlphaFoldDB" id="A0AAV4NQR8"/>
<organism evidence="1 2">
    <name type="scientific">Caerostris extrusa</name>
    <name type="common">Bark spider</name>
    <name type="synonym">Caerostris bankana</name>
    <dbReference type="NCBI Taxonomy" id="172846"/>
    <lineage>
        <taxon>Eukaryota</taxon>
        <taxon>Metazoa</taxon>
        <taxon>Ecdysozoa</taxon>
        <taxon>Arthropoda</taxon>
        <taxon>Chelicerata</taxon>
        <taxon>Arachnida</taxon>
        <taxon>Araneae</taxon>
        <taxon>Araneomorphae</taxon>
        <taxon>Entelegynae</taxon>
        <taxon>Araneoidea</taxon>
        <taxon>Araneidae</taxon>
        <taxon>Caerostris</taxon>
    </lineage>
</organism>
<proteinExistence type="predicted"/>
<gene>
    <name evidence="1" type="ORF">CEXT_755621</name>
</gene>
<evidence type="ECO:0000313" key="1">
    <source>
        <dbReference type="EMBL" id="GIX87028.1"/>
    </source>
</evidence>
<accession>A0AAV4NQR8</accession>
<dbReference type="Proteomes" id="UP001054945">
    <property type="component" value="Unassembled WGS sequence"/>
</dbReference>
<reference evidence="1 2" key="1">
    <citation type="submission" date="2021-06" db="EMBL/GenBank/DDBJ databases">
        <title>Caerostris extrusa draft genome.</title>
        <authorList>
            <person name="Kono N."/>
            <person name="Arakawa K."/>
        </authorList>
    </citation>
    <scope>NUCLEOTIDE SEQUENCE [LARGE SCALE GENOMIC DNA]</scope>
</reference>
<sequence>MSLSSKFTNWEGRSTSWKSNTKCILQHYERGAYPLGILKSSPFIAPEMRSVCQKSRAHALPSTTFYRIGQTFMSLQVLFAASWWHVGCHWVEWVKYVLTPGKV</sequence>
<dbReference type="EMBL" id="BPLR01003641">
    <property type="protein sequence ID" value="GIX87028.1"/>
    <property type="molecule type" value="Genomic_DNA"/>
</dbReference>
<protein>
    <submittedName>
        <fullName evidence="1">Uncharacterized protein</fullName>
    </submittedName>
</protein>
<name>A0AAV4NQR8_CAEEX</name>
<keyword evidence="2" id="KW-1185">Reference proteome</keyword>
<comment type="caution">
    <text evidence="1">The sequence shown here is derived from an EMBL/GenBank/DDBJ whole genome shotgun (WGS) entry which is preliminary data.</text>
</comment>